<keyword evidence="13" id="KW-1185">Reference proteome</keyword>
<proteinExistence type="inferred from homology"/>
<sequence length="385" mass="42843">MDNATVSMQNIHKIIRDNVMISDTEFWFLKAVNSSLISIQNPSTCDDPPTEPSPVYIAKASIAFVFVVLSLPMNILTICALSKNFKKSPSYAFIINLCLSNIFFALFVNNLDAVWNLTVQWYAGNIACKVCQFFKQFSLTWSSTAVTCISLDRCLTLLFPLFSGSKSTKRVAIIIIPSLIANFVTCAPAFGMIGQARKKSVSSVARAKRKLEWLAVVLIGAFSFCYGPYYGHALVTGWGDPSTVSSSKALLIWVQSCLYLVPLVYSLVFCAMLTDVKEYARNLFDFSGKNEQSRSICVTSPTVITRFSNRPSPMPSASGTPRLARKNSELNDLNTKEIPSFFEKPTIPKREHGNVFIKLELDDEGKPMIQQEPPKSPRNFVAEKL</sequence>
<evidence type="ECO:0000256" key="1">
    <source>
        <dbReference type="ARBA" id="ARBA00004141"/>
    </source>
</evidence>
<evidence type="ECO:0000313" key="12">
    <source>
        <dbReference type="EMBL" id="CBY23696.1"/>
    </source>
</evidence>
<feature type="region of interest" description="Disordered" evidence="9">
    <location>
        <begin position="363"/>
        <end position="385"/>
    </location>
</feature>
<evidence type="ECO:0000256" key="8">
    <source>
        <dbReference type="RuleBase" id="RU000688"/>
    </source>
</evidence>
<evidence type="ECO:0000256" key="7">
    <source>
        <dbReference type="ARBA" id="ARBA00023224"/>
    </source>
</evidence>
<gene>
    <name evidence="12" type="ORF">GSOID_T00016154001</name>
</gene>
<name>E4X1L5_OIKDI</name>
<dbReference type="OrthoDB" id="6022667at2759"/>
<dbReference type="SUPFAM" id="SSF81321">
    <property type="entry name" value="Family A G protein-coupled receptor-like"/>
    <property type="match status" value="1"/>
</dbReference>
<feature type="domain" description="G-protein coupled receptors family 1 profile" evidence="11">
    <location>
        <begin position="73"/>
        <end position="270"/>
    </location>
</feature>
<evidence type="ECO:0000256" key="5">
    <source>
        <dbReference type="ARBA" id="ARBA00023136"/>
    </source>
</evidence>
<organism evidence="12">
    <name type="scientific">Oikopleura dioica</name>
    <name type="common">Tunicate</name>
    <dbReference type="NCBI Taxonomy" id="34765"/>
    <lineage>
        <taxon>Eukaryota</taxon>
        <taxon>Metazoa</taxon>
        <taxon>Chordata</taxon>
        <taxon>Tunicata</taxon>
        <taxon>Appendicularia</taxon>
        <taxon>Copelata</taxon>
        <taxon>Oikopleuridae</taxon>
        <taxon>Oikopleura</taxon>
    </lineage>
</organism>
<dbReference type="Pfam" id="PF00001">
    <property type="entry name" value="7tm_1"/>
    <property type="match status" value="1"/>
</dbReference>
<feature type="transmembrane region" description="Helical" evidence="10">
    <location>
        <begin position="171"/>
        <end position="190"/>
    </location>
</feature>
<dbReference type="PANTHER" id="PTHR24238">
    <property type="entry name" value="G-PROTEIN COUPLED RECEPTOR"/>
    <property type="match status" value="1"/>
</dbReference>
<dbReference type="Gene3D" id="1.20.1070.10">
    <property type="entry name" value="Rhodopsin 7-helix transmembrane proteins"/>
    <property type="match status" value="2"/>
</dbReference>
<keyword evidence="7 8" id="KW-0807">Transducer</keyword>
<evidence type="ECO:0000256" key="10">
    <source>
        <dbReference type="SAM" id="Phobius"/>
    </source>
</evidence>
<keyword evidence="6 8" id="KW-0675">Receptor</keyword>
<feature type="transmembrane region" description="Helical" evidence="10">
    <location>
        <begin position="211"/>
        <end position="230"/>
    </location>
</feature>
<feature type="compositionally biased region" description="Polar residues" evidence="9">
    <location>
        <begin position="309"/>
        <end position="319"/>
    </location>
</feature>
<dbReference type="Proteomes" id="UP000001307">
    <property type="component" value="Unassembled WGS sequence"/>
</dbReference>
<keyword evidence="4 8" id="KW-0297">G-protein coupled receptor</keyword>
<dbReference type="PROSITE" id="PS00237">
    <property type="entry name" value="G_PROTEIN_RECEP_F1_1"/>
    <property type="match status" value="1"/>
</dbReference>
<dbReference type="InterPro" id="IPR017452">
    <property type="entry name" value="GPCR_Rhodpsn_7TM"/>
</dbReference>
<comment type="subcellular location">
    <subcellularLocation>
        <location evidence="1">Membrane</location>
        <topology evidence="1">Multi-pass membrane protein</topology>
    </subcellularLocation>
</comment>
<dbReference type="GO" id="GO:0004930">
    <property type="term" value="F:G protein-coupled receptor activity"/>
    <property type="evidence" value="ECO:0007669"/>
    <property type="project" value="UniProtKB-KW"/>
</dbReference>
<evidence type="ECO:0000256" key="3">
    <source>
        <dbReference type="ARBA" id="ARBA00022989"/>
    </source>
</evidence>
<comment type="similarity">
    <text evidence="8">Belongs to the G-protein coupled receptor 1 family.</text>
</comment>
<evidence type="ECO:0000256" key="6">
    <source>
        <dbReference type="ARBA" id="ARBA00023170"/>
    </source>
</evidence>
<keyword evidence="5 10" id="KW-0472">Membrane</keyword>
<feature type="transmembrane region" description="Helical" evidence="10">
    <location>
        <begin position="250"/>
        <end position="273"/>
    </location>
</feature>
<protein>
    <recommendedName>
        <fullName evidence="11">G-protein coupled receptors family 1 profile domain-containing protein</fullName>
    </recommendedName>
</protein>
<evidence type="ECO:0000313" key="13">
    <source>
        <dbReference type="Proteomes" id="UP000001307"/>
    </source>
</evidence>
<evidence type="ECO:0000259" key="11">
    <source>
        <dbReference type="PROSITE" id="PS50262"/>
    </source>
</evidence>
<dbReference type="AlphaFoldDB" id="E4X1L5"/>
<dbReference type="EMBL" id="FN653021">
    <property type="protein sequence ID" value="CBY23696.1"/>
    <property type="molecule type" value="Genomic_DNA"/>
</dbReference>
<evidence type="ECO:0000256" key="9">
    <source>
        <dbReference type="SAM" id="MobiDB-lite"/>
    </source>
</evidence>
<reference evidence="12" key="1">
    <citation type="journal article" date="2010" name="Science">
        <title>Plasticity of animal genome architecture unmasked by rapid evolution of a pelagic tunicate.</title>
        <authorList>
            <person name="Denoeud F."/>
            <person name="Henriet S."/>
            <person name="Mungpakdee S."/>
            <person name="Aury J.M."/>
            <person name="Da Silva C."/>
            <person name="Brinkmann H."/>
            <person name="Mikhaleva J."/>
            <person name="Olsen L.C."/>
            <person name="Jubin C."/>
            <person name="Canestro C."/>
            <person name="Bouquet J.M."/>
            <person name="Danks G."/>
            <person name="Poulain J."/>
            <person name="Campsteijn C."/>
            <person name="Adamski M."/>
            <person name="Cross I."/>
            <person name="Yadetie F."/>
            <person name="Muffato M."/>
            <person name="Louis A."/>
            <person name="Butcher S."/>
            <person name="Tsagkogeorga G."/>
            <person name="Konrad A."/>
            <person name="Singh S."/>
            <person name="Jensen M.F."/>
            <person name="Cong E.H."/>
            <person name="Eikeseth-Otteraa H."/>
            <person name="Noel B."/>
            <person name="Anthouard V."/>
            <person name="Porcel B.M."/>
            <person name="Kachouri-Lafond R."/>
            <person name="Nishino A."/>
            <person name="Ugolini M."/>
            <person name="Chourrout P."/>
            <person name="Nishida H."/>
            <person name="Aasland R."/>
            <person name="Huzurbazar S."/>
            <person name="Westhof E."/>
            <person name="Delsuc F."/>
            <person name="Lehrach H."/>
            <person name="Reinhardt R."/>
            <person name="Weissenbach J."/>
            <person name="Roy S.W."/>
            <person name="Artiguenave F."/>
            <person name="Postlethwait J.H."/>
            <person name="Manak J.R."/>
            <person name="Thompson E.M."/>
            <person name="Jaillon O."/>
            <person name="Du Pasquier L."/>
            <person name="Boudinot P."/>
            <person name="Liberles D.A."/>
            <person name="Volff J.N."/>
            <person name="Philippe H."/>
            <person name="Lenhard B."/>
            <person name="Roest Crollius H."/>
            <person name="Wincker P."/>
            <person name="Chourrout D."/>
        </authorList>
    </citation>
    <scope>NUCLEOTIDE SEQUENCE [LARGE SCALE GENOMIC DNA]</scope>
</reference>
<dbReference type="PRINTS" id="PR00237">
    <property type="entry name" value="GPCRRHODOPSN"/>
</dbReference>
<keyword evidence="2 8" id="KW-0812">Transmembrane</keyword>
<evidence type="ECO:0000256" key="2">
    <source>
        <dbReference type="ARBA" id="ARBA00022692"/>
    </source>
</evidence>
<dbReference type="InParanoid" id="E4X1L5"/>
<feature type="region of interest" description="Disordered" evidence="9">
    <location>
        <begin position="309"/>
        <end position="328"/>
    </location>
</feature>
<dbReference type="InterPro" id="IPR000276">
    <property type="entry name" value="GPCR_Rhodpsn"/>
</dbReference>
<keyword evidence="3 10" id="KW-1133">Transmembrane helix</keyword>
<dbReference type="PROSITE" id="PS50262">
    <property type="entry name" value="G_PROTEIN_RECEP_F1_2"/>
    <property type="match status" value="1"/>
</dbReference>
<evidence type="ECO:0000256" key="4">
    <source>
        <dbReference type="ARBA" id="ARBA00023040"/>
    </source>
</evidence>
<feature type="transmembrane region" description="Helical" evidence="10">
    <location>
        <begin position="91"/>
        <end position="108"/>
    </location>
</feature>
<dbReference type="GO" id="GO:0016020">
    <property type="term" value="C:membrane"/>
    <property type="evidence" value="ECO:0007669"/>
    <property type="project" value="UniProtKB-SubCell"/>
</dbReference>
<accession>E4X1L5</accession>
<feature type="transmembrane region" description="Helical" evidence="10">
    <location>
        <begin position="56"/>
        <end position="79"/>
    </location>
</feature>